<keyword evidence="4" id="KW-0863">Zinc-finger</keyword>
<proteinExistence type="inferred from homology"/>
<dbReference type="GO" id="GO:0042790">
    <property type="term" value="P:nucleolar large rRNA transcription by RNA polymerase I"/>
    <property type="evidence" value="ECO:0007669"/>
    <property type="project" value="TreeGrafter"/>
</dbReference>
<accession>A0AAN9J2V8</accession>
<comment type="subcellular location">
    <subcellularLocation>
        <location evidence="1">Nucleus</location>
        <location evidence="1">Nucleolus</location>
    </subcellularLocation>
</comment>
<dbReference type="InterPro" id="IPR033599">
    <property type="entry name" value="TAF1B/Rrn7"/>
</dbReference>
<dbReference type="EMBL" id="JAYWIO010000001">
    <property type="protein sequence ID" value="KAK7291192.1"/>
    <property type="molecule type" value="Genomic_DNA"/>
</dbReference>
<evidence type="ECO:0000256" key="8">
    <source>
        <dbReference type="ARBA" id="ARBA00023163"/>
    </source>
</evidence>
<keyword evidence="9" id="KW-0539">Nucleus</keyword>
<dbReference type="AlphaFoldDB" id="A0AAN9J2V8"/>
<evidence type="ECO:0000256" key="4">
    <source>
        <dbReference type="ARBA" id="ARBA00022771"/>
    </source>
</evidence>
<comment type="similarity">
    <text evidence="2">Belongs to the RRN7/TAF1B family.</text>
</comment>
<name>A0AAN9J2V8_CROPI</name>
<reference evidence="11 12" key="1">
    <citation type="submission" date="2024-01" db="EMBL/GenBank/DDBJ databases">
        <title>The genomes of 5 underutilized Papilionoideae crops provide insights into root nodulation and disease resistanc.</title>
        <authorList>
            <person name="Yuan L."/>
        </authorList>
    </citation>
    <scope>NUCLEOTIDE SEQUENCE [LARGE SCALE GENOMIC DNA]</scope>
    <source>
        <strain evidence="11">ZHUSHIDOU_FW_LH</strain>
        <tissue evidence="11">Leaf</tissue>
    </source>
</reference>
<dbReference type="Proteomes" id="UP001372338">
    <property type="component" value="Unassembled WGS sequence"/>
</dbReference>
<sequence length="250" mass="28189">MLLGASTPLKLDAENKSKAFSCKKKIFLVFKMIYLSVLRNQDFQDTAVDDADLFNSGLCMDTKPSELEEEQPKPFGSMRGSEPIEQSHDNSSGKSLLANEAIRKMKLDMEENRDEGALTCVAHADYYILLRACAEVAQVDIRILHIGVLNLQMLLANFVVIWTINWATHRLARHVMPAFVGKVWFDENRKTVTVSFNLLCFPLPAASFLLESSSLSPSPQVLYVGDHIYEDILRSKKLARENVLSSHREP</sequence>
<keyword evidence="12" id="KW-1185">Reference proteome</keyword>
<protein>
    <submittedName>
        <fullName evidence="11">Uncharacterized protein</fullName>
    </submittedName>
</protein>
<evidence type="ECO:0000313" key="12">
    <source>
        <dbReference type="Proteomes" id="UP001372338"/>
    </source>
</evidence>
<keyword evidence="6" id="KW-0805">Transcription regulation</keyword>
<dbReference type="GO" id="GO:0001164">
    <property type="term" value="F:RNA polymerase I core promoter sequence-specific DNA binding"/>
    <property type="evidence" value="ECO:0007669"/>
    <property type="project" value="InterPro"/>
</dbReference>
<keyword evidence="5" id="KW-0862">Zinc</keyword>
<keyword evidence="7" id="KW-0238">DNA-binding</keyword>
<evidence type="ECO:0000256" key="1">
    <source>
        <dbReference type="ARBA" id="ARBA00004604"/>
    </source>
</evidence>
<organism evidence="11 12">
    <name type="scientific">Crotalaria pallida</name>
    <name type="common">Smooth rattlebox</name>
    <name type="synonym">Crotalaria striata</name>
    <dbReference type="NCBI Taxonomy" id="3830"/>
    <lineage>
        <taxon>Eukaryota</taxon>
        <taxon>Viridiplantae</taxon>
        <taxon>Streptophyta</taxon>
        <taxon>Embryophyta</taxon>
        <taxon>Tracheophyta</taxon>
        <taxon>Spermatophyta</taxon>
        <taxon>Magnoliopsida</taxon>
        <taxon>eudicotyledons</taxon>
        <taxon>Gunneridae</taxon>
        <taxon>Pentapetalae</taxon>
        <taxon>rosids</taxon>
        <taxon>fabids</taxon>
        <taxon>Fabales</taxon>
        <taxon>Fabaceae</taxon>
        <taxon>Papilionoideae</taxon>
        <taxon>50 kb inversion clade</taxon>
        <taxon>genistoids sensu lato</taxon>
        <taxon>core genistoids</taxon>
        <taxon>Crotalarieae</taxon>
        <taxon>Crotalaria</taxon>
    </lineage>
</organism>
<evidence type="ECO:0000313" key="11">
    <source>
        <dbReference type="EMBL" id="KAK7291192.1"/>
    </source>
</evidence>
<comment type="caution">
    <text evidence="11">The sequence shown here is derived from an EMBL/GenBank/DDBJ whole genome shotgun (WGS) entry which is preliminary data.</text>
</comment>
<gene>
    <name evidence="11" type="ORF">RIF29_06136</name>
</gene>
<evidence type="ECO:0000256" key="2">
    <source>
        <dbReference type="ARBA" id="ARBA00006899"/>
    </source>
</evidence>
<feature type="region of interest" description="Disordered" evidence="10">
    <location>
        <begin position="65"/>
        <end position="93"/>
    </location>
</feature>
<dbReference type="GO" id="GO:0008270">
    <property type="term" value="F:zinc ion binding"/>
    <property type="evidence" value="ECO:0007669"/>
    <property type="project" value="UniProtKB-KW"/>
</dbReference>
<evidence type="ECO:0000256" key="10">
    <source>
        <dbReference type="SAM" id="MobiDB-lite"/>
    </source>
</evidence>
<dbReference type="PANTHER" id="PTHR31576">
    <property type="entry name" value="TATA BOX-BINDING PROTEIN-ASSOCIATED FACTOR RNA POLYMERASE I SUBUNIT B"/>
    <property type="match status" value="1"/>
</dbReference>
<dbReference type="PANTHER" id="PTHR31576:SF2">
    <property type="entry name" value="TATA BOX-BINDING PROTEIN-ASSOCIATED FACTOR RNA POLYMERASE I SUBUNIT B"/>
    <property type="match status" value="1"/>
</dbReference>
<evidence type="ECO:0000256" key="7">
    <source>
        <dbReference type="ARBA" id="ARBA00023125"/>
    </source>
</evidence>
<keyword evidence="8" id="KW-0804">Transcription</keyword>
<evidence type="ECO:0000256" key="6">
    <source>
        <dbReference type="ARBA" id="ARBA00023015"/>
    </source>
</evidence>
<evidence type="ECO:0000256" key="5">
    <source>
        <dbReference type="ARBA" id="ARBA00022833"/>
    </source>
</evidence>
<keyword evidence="3" id="KW-0479">Metal-binding</keyword>
<dbReference type="GO" id="GO:0070860">
    <property type="term" value="C:RNA polymerase I core factor complex"/>
    <property type="evidence" value="ECO:0007669"/>
    <property type="project" value="InterPro"/>
</dbReference>
<evidence type="ECO:0000256" key="9">
    <source>
        <dbReference type="ARBA" id="ARBA00023242"/>
    </source>
</evidence>
<evidence type="ECO:0000256" key="3">
    <source>
        <dbReference type="ARBA" id="ARBA00022723"/>
    </source>
</evidence>